<reference evidence="3" key="1">
    <citation type="journal article" date="2023" name="Commun. Biol.">
        <title>Genome analysis of Parmales, the sister group of diatoms, reveals the evolutionary specialization of diatoms from phago-mixotrophs to photoautotrophs.</title>
        <authorList>
            <person name="Ban H."/>
            <person name="Sato S."/>
            <person name="Yoshikawa S."/>
            <person name="Yamada K."/>
            <person name="Nakamura Y."/>
            <person name="Ichinomiya M."/>
            <person name="Sato N."/>
            <person name="Blanc-Mathieu R."/>
            <person name="Endo H."/>
            <person name="Kuwata A."/>
            <person name="Ogata H."/>
        </authorList>
    </citation>
    <scope>NUCLEOTIDE SEQUENCE [LARGE SCALE GENOMIC DNA]</scope>
    <source>
        <strain evidence="3">NIES 3701</strain>
    </source>
</reference>
<dbReference type="EMBL" id="BRXY01000148">
    <property type="protein sequence ID" value="GMH71341.1"/>
    <property type="molecule type" value="Genomic_DNA"/>
</dbReference>
<comment type="caution">
    <text evidence="2">The sequence shown here is derived from an EMBL/GenBank/DDBJ whole genome shotgun (WGS) entry which is preliminary data.</text>
</comment>
<accession>A0A9W7AIS2</accession>
<gene>
    <name evidence="2" type="ORF">TrST_g3332</name>
</gene>
<dbReference type="AlphaFoldDB" id="A0A9W7AIS2"/>
<dbReference type="Proteomes" id="UP001165085">
    <property type="component" value="Unassembled WGS sequence"/>
</dbReference>
<dbReference type="OrthoDB" id="10263751at2759"/>
<dbReference type="Pfam" id="PF00085">
    <property type="entry name" value="Thioredoxin"/>
    <property type="match status" value="1"/>
</dbReference>
<dbReference type="Gene3D" id="3.40.30.10">
    <property type="entry name" value="Glutaredoxin"/>
    <property type="match status" value="1"/>
</dbReference>
<organism evidence="2 3">
    <name type="scientific">Triparma strigata</name>
    <dbReference type="NCBI Taxonomy" id="1606541"/>
    <lineage>
        <taxon>Eukaryota</taxon>
        <taxon>Sar</taxon>
        <taxon>Stramenopiles</taxon>
        <taxon>Ochrophyta</taxon>
        <taxon>Bolidophyceae</taxon>
        <taxon>Parmales</taxon>
        <taxon>Triparmaceae</taxon>
        <taxon>Triparma</taxon>
    </lineage>
</organism>
<dbReference type="InterPro" id="IPR036249">
    <property type="entry name" value="Thioredoxin-like_sf"/>
</dbReference>
<evidence type="ECO:0000259" key="1">
    <source>
        <dbReference type="Pfam" id="PF00085"/>
    </source>
</evidence>
<evidence type="ECO:0000313" key="3">
    <source>
        <dbReference type="Proteomes" id="UP001165085"/>
    </source>
</evidence>
<keyword evidence="3" id="KW-1185">Reference proteome</keyword>
<protein>
    <recommendedName>
        <fullName evidence="1">Thioredoxin domain-containing protein</fullName>
    </recommendedName>
</protein>
<name>A0A9W7AIS2_9STRA</name>
<sequence>MPPAATNPSVVITDDDHFDSCLAKSNDLLLLIDVHQDWSGPCETLTPTFSRLMMDTEKADSRLLFLSAEIPKFAAKVQELASDDAKLGDMSEKGCLPLFLAVRFGKAVGMVEGANAPALVALVKEQIPNFVEEE</sequence>
<dbReference type="InterPro" id="IPR013766">
    <property type="entry name" value="Thioredoxin_domain"/>
</dbReference>
<feature type="domain" description="Thioredoxin" evidence="1">
    <location>
        <begin position="10"/>
        <end position="68"/>
    </location>
</feature>
<evidence type="ECO:0000313" key="2">
    <source>
        <dbReference type="EMBL" id="GMH71341.1"/>
    </source>
</evidence>
<proteinExistence type="predicted"/>
<dbReference type="SUPFAM" id="SSF52833">
    <property type="entry name" value="Thioredoxin-like"/>
    <property type="match status" value="1"/>
</dbReference>